<dbReference type="EMBL" id="BMCP01000002">
    <property type="protein sequence ID" value="GGE43150.1"/>
    <property type="molecule type" value="Genomic_DNA"/>
</dbReference>
<reference evidence="2" key="2">
    <citation type="submission" date="2020-09" db="EMBL/GenBank/DDBJ databases">
        <authorList>
            <person name="Sun Q."/>
            <person name="Sedlacek I."/>
        </authorList>
    </citation>
    <scope>NUCLEOTIDE SEQUENCE</scope>
    <source>
        <strain evidence="2">CCM 7684</strain>
    </source>
</reference>
<protein>
    <submittedName>
        <fullName evidence="2">Uncharacterized protein</fullName>
    </submittedName>
</protein>
<feature type="chain" id="PRO_5035291417" evidence="1">
    <location>
        <begin position="22"/>
        <end position="101"/>
    </location>
</feature>
<feature type="signal peptide" evidence="1">
    <location>
        <begin position="1"/>
        <end position="21"/>
    </location>
</feature>
<dbReference type="Proteomes" id="UP000602745">
    <property type="component" value="Unassembled WGS sequence"/>
</dbReference>
<keyword evidence="3" id="KW-1185">Reference proteome</keyword>
<evidence type="ECO:0000313" key="2">
    <source>
        <dbReference type="EMBL" id="GGE43150.1"/>
    </source>
</evidence>
<organism evidence="2 3">
    <name type="scientific">Agaricicola taiwanensis</name>
    <dbReference type="NCBI Taxonomy" id="591372"/>
    <lineage>
        <taxon>Bacteria</taxon>
        <taxon>Pseudomonadati</taxon>
        <taxon>Pseudomonadota</taxon>
        <taxon>Alphaproteobacteria</taxon>
        <taxon>Rhodobacterales</taxon>
        <taxon>Paracoccaceae</taxon>
        <taxon>Agaricicola</taxon>
    </lineage>
</organism>
<accession>A0A8J2YHQ0</accession>
<reference evidence="2" key="1">
    <citation type="journal article" date="2014" name="Int. J. Syst. Evol. Microbiol.">
        <title>Complete genome sequence of Corynebacterium casei LMG S-19264T (=DSM 44701T), isolated from a smear-ripened cheese.</title>
        <authorList>
            <consortium name="US DOE Joint Genome Institute (JGI-PGF)"/>
            <person name="Walter F."/>
            <person name="Albersmeier A."/>
            <person name="Kalinowski J."/>
            <person name="Ruckert C."/>
        </authorList>
    </citation>
    <scope>NUCLEOTIDE SEQUENCE</scope>
    <source>
        <strain evidence="2">CCM 7684</strain>
    </source>
</reference>
<comment type="caution">
    <text evidence="2">The sequence shown here is derived from an EMBL/GenBank/DDBJ whole genome shotgun (WGS) entry which is preliminary data.</text>
</comment>
<proteinExistence type="predicted"/>
<keyword evidence="1" id="KW-0732">Signal</keyword>
<gene>
    <name evidence="2" type="ORF">GCM10007276_20530</name>
</gene>
<dbReference type="RefSeq" id="WP_188409626.1">
    <property type="nucleotide sequence ID" value="NZ_BMCP01000002.1"/>
</dbReference>
<evidence type="ECO:0000313" key="3">
    <source>
        <dbReference type="Proteomes" id="UP000602745"/>
    </source>
</evidence>
<sequence length="101" mass="10905">MRKTSLAVAIIAAMVPFAAQSQTAPASISRDQVRTRLLDGCVYDMSREADPLKNRIVPKCSCYGKGVSALMSPEEIAAFGRDPSVPRRIKAEAEKLFASCS</sequence>
<name>A0A8J2YHQ0_9RHOB</name>
<evidence type="ECO:0000256" key="1">
    <source>
        <dbReference type="SAM" id="SignalP"/>
    </source>
</evidence>
<dbReference type="AlphaFoldDB" id="A0A8J2YHQ0"/>